<comment type="pathway">
    <text evidence="2 6">Cofactor biosynthesis; tetrahydrofolate biosynthesis; 2-amino-4-hydroxy-6-hydroxymethyl-7,8-dihydropteridine diphosphate from 7,8-dihydroneopterin triphosphate: step 3/4.</text>
</comment>
<comment type="catalytic activity">
    <reaction evidence="1 6">
        <text>7,8-dihydroneopterin = 6-hydroxymethyl-7,8-dihydropterin + glycolaldehyde</text>
        <dbReference type="Rhea" id="RHEA:10540"/>
        <dbReference type="ChEBI" id="CHEBI:17001"/>
        <dbReference type="ChEBI" id="CHEBI:17071"/>
        <dbReference type="ChEBI" id="CHEBI:44841"/>
        <dbReference type="EC" id="4.1.2.25"/>
    </reaction>
</comment>
<evidence type="ECO:0000256" key="2">
    <source>
        <dbReference type="ARBA" id="ARBA00005013"/>
    </source>
</evidence>
<dbReference type="InterPro" id="IPR043133">
    <property type="entry name" value="GTP-CH-I_C/QueF"/>
</dbReference>
<accession>A0A426UST0</accession>
<dbReference type="Proteomes" id="UP000277256">
    <property type="component" value="Unassembled WGS sequence"/>
</dbReference>
<evidence type="ECO:0000256" key="7">
    <source>
        <dbReference type="SAM" id="MobiDB-lite"/>
    </source>
</evidence>
<dbReference type="SUPFAM" id="SSF55620">
    <property type="entry name" value="Tetrahydrobiopterin biosynthesis enzymes-like"/>
    <property type="match status" value="1"/>
</dbReference>
<dbReference type="OrthoDB" id="3212934at2"/>
<evidence type="ECO:0000313" key="9">
    <source>
        <dbReference type="EMBL" id="RRR96578.1"/>
    </source>
</evidence>
<dbReference type="NCBIfam" id="TIGR00525">
    <property type="entry name" value="folB"/>
    <property type="match status" value="1"/>
</dbReference>
<evidence type="ECO:0000313" key="10">
    <source>
        <dbReference type="Proteomes" id="UP000277256"/>
    </source>
</evidence>
<evidence type="ECO:0000256" key="4">
    <source>
        <dbReference type="ARBA" id="ARBA00022909"/>
    </source>
</evidence>
<protein>
    <recommendedName>
        <fullName evidence="6">7,8-dihydroneopterin aldolase</fullName>
        <ecNumber evidence="6">4.1.2.25</ecNumber>
    </recommendedName>
</protein>
<keyword evidence="4 6" id="KW-0289">Folate biosynthesis</keyword>
<dbReference type="FunFam" id="3.30.1130.10:FF:000003">
    <property type="entry name" value="7,8-dihydroneopterin aldolase"/>
    <property type="match status" value="1"/>
</dbReference>
<organism evidence="9 10">
    <name type="scientific">Glycomyces terrestris</name>
    <dbReference type="NCBI Taxonomy" id="2493553"/>
    <lineage>
        <taxon>Bacteria</taxon>
        <taxon>Bacillati</taxon>
        <taxon>Actinomycetota</taxon>
        <taxon>Actinomycetes</taxon>
        <taxon>Glycomycetales</taxon>
        <taxon>Glycomycetaceae</taxon>
        <taxon>Glycomyces</taxon>
    </lineage>
</organism>
<dbReference type="Pfam" id="PF02152">
    <property type="entry name" value="FolB"/>
    <property type="match status" value="1"/>
</dbReference>
<dbReference type="PANTHER" id="PTHR42844">
    <property type="entry name" value="DIHYDRONEOPTERIN ALDOLASE 1-RELATED"/>
    <property type="match status" value="1"/>
</dbReference>
<comment type="similarity">
    <text evidence="3 6">Belongs to the DHNA family.</text>
</comment>
<keyword evidence="10" id="KW-1185">Reference proteome</keyword>
<dbReference type="AlphaFoldDB" id="A0A426UST0"/>
<name>A0A426UST0_9ACTN</name>
<dbReference type="GO" id="GO:0046656">
    <property type="term" value="P:folic acid biosynthetic process"/>
    <property type="evidence" value="ECO:0007669"/>
    <property type="project" value="UniProtKB-UniRule"/>
</dbReference>
<dbReference type="InterPro" id="IPR006156">
    <property type="entry name" value="Dihydroneopterin_aldolase"/>
</dbReference>
<gene>
    <name evidence="9" type="primary">folB</name>
    <name evidence="9" type="ORF">EIW28_21535</name>
</gene>
<comment type="caution">
    <text evidence="9">The sequence shown here is derived from an EMBL/GenBank/DDBJ whole genome shotgun (WGS) entry which is preliminary data.</text>
</comment>
<dbReference type="GO" id="GO:0005737">
    <property type="term" value="C:cytoplasm"/>
    <property type="evidence" value="ECO:0007669"/>
    <property type="project" value="TreeGrafter"/>
</dbReference>
<dbReference type="CDD" id="cd00534">
    <property type="entry name" value="DHNA_DHNTPE"/>
    <property type="match status" value="1"/>
</dbReference>
<keyword evidence="5 6" id="KW-0456">Lyase</keyword>
<feature type="compositionally biased region" description="Basic residues" evidence="7">
    <location>
        <begin position="107"/>
        <end position="142"/>
    </location>
</feature>
<dbReference type="GO" id="GO:0046654">
    <property type="term" value="P:tetrahydrofolate biosynthetic process"/>
    <property type="evidence" value="ECO:0007669"/>
    <property type="project" value="UniProtKB-UniRule"/>
</dbReference>
<evidence type="ECO:0000256" key="1">
    <source>
        <dbReference type="ARBA" id="ARBA00001353"/>
    </source>
</evidence>
<evidence type="ECO:0000256" key="3">
    <source>
        <dbReference type="ARBA" id="ARBA00005708"/>
    </source>
</evidence>
<dbReference type="Gene3D" id="3.30.1130.10">
    <property type="match status" value="1"/>
</dbReference>
<sequence length="309" mass="34261">MAVAPQVDAHGVRADPRQPRPRRGRRAGPAPGLPARDDPGAAGQAHLRRRRRPRPALQPRPVVALGPVHRRGRRRRDRRRAPVRPRRRVPRTPALVRREPAAPADPRRRRGPRRRHVVLRALARRRPPRRAGRRGRRPRAARPRRDPDRSRCRSRCRSSRGGRGPGRRDPLRSSFLDAAGPSSRLGRVDTDDLITLTGLRVHGRHGVFDFERDTGQDFIVDVALRTSTAKAAASDDLKDTVDYGALADTLAAIVAGEPVDLIETLAERLAAACLALDGVRSARVTVHKPQAPIAQRFTDVAVTIERSAP</sequence>
<reference evidence="9 10" key="1">
    <citation type="submission" date="2018-12" db="EMBL/GenBank/DDBJ databases">
        <title>Glycomyces sp. YIM 121974 draft genome.</title>
        <authorList>
            <person name="Li Q."/>
        </authorList>
    </citation>
    <scope>NUCLEOTIDE SEQUENCE [LARGE SCALE GENOMIC DNA]</scope>
    <source>
        <strain evidence="9 10">YIM 121974</strain>
    </source>
</reference>
<dbReference type="SMART" id="SM00905">
    <property type="entry name" value="FolB"/>
    <property type="match status" value="1"/>
</dbReference>
<dbReference type="GO" id="GO:0004150">
    <property type="term" value="F:dihydroneopterin aldolase activity"/>
    <property type="evidence" value="ECO:0007669"/>
    <property type="project" value="UniProtKB-UniRule"/>
</dbReference>
<feature type="region of interest" description="Disordered" evidence="7">
    <location>
        <begin position="1"/>
        <end position="182"/>
    </location>
</feature>
<dbReference type="UniPathway" id="UPA00077">
    <property type="reaction ID" value="UER00154"/>
</dbReference>
<proteinExistence type="inferred from homology"/>
<dbReference type="NCBIfam" id="TIGR00526">
    <property type="entry name" value="folB_dom"/>
    <property type="match status" value="1"/>
</dbReference>
<evidence type="ECO:0000256" key="5">
    <source>
        <dbReference type="ARBA" id="ARBA00023239"/>
    </source>
</evidence>
<feature type="compositionally biased region" description="Basic residues" evidence="7">
    <location>
        <begin position="68"/>
        <end position="90"/>
    </location>
</feature>
<feature type="domain" description="Dihydroneopterin aldolase/epimerase" evidence="8">
    <location>
        <begin position="194"/>
        <end position="306"/>
    </location>
</feature>
<dbReference type="InterPro" id="IPR006157">
    <property type="entry name" value="FolB_dom"/>
</dbReference>
<dbReference type="PANTHER" id="PTHR42844:SF1">
    <property type="entry name" value="DIHYDRONEOPTERIN ALDOLASE 1-RELATED"/>
    <property type="match status" value="1"/>
</dbReference>
<dbReference type="EMBL" id="RSEB01000007">
    <property type="protein sequence ID" value="RRR96578.1"/>
    <property type="molecule type" value="Genomic_DNA"/>
</dbReference>
<feature type="compositionally biased region" description="Low complexity" evidence="7">
    <location>
        <begin position="27"/>
        <end position="45"/>
    </location>
</feature>
<evidence type="ECO:0000259" key="8">
    <source>
        <dbReference type="SMART" id="SM00905"/>
    </source>
</evidence>
<dbReference type="EC" id="4.1.2.25" evidence="6"/>
<comment type="function">
    <text evidence="6">Catalyzes the conversion of 7,8-dihydroneopterin to 6-hydroxymethyl-7,8-dihydropterin.</text>
</comment>
<evidence type="ECO:0000256" key="6">
    <source>
        <dbReference type="RuleBase" id="RU362079"/>
    </source>
</evidence>